<accession>A0A6J4HHQ2</accession>
<sequence>MTNFKVIDLTHRLLPGEEQYTVEIKQRGALRTTPTGDIMHDVSMWSHSGTHVEVSLHFYANGKDTSDFPPETFVGPAIRLDFRHKQTNEPITLENIKAAGDIREGDIVILWEGREDLYRTPHSHDRPYLTEEAGRWLVLEKKIKLLGTDSSGFEVRGGEKKHPNHELFFAPGNDVPVLECLCNLEAIPQDRFFFVGMPLPMKGLDASPIRAIALEIEGMEV</sequence>
<name>A0A6J4HHQ2_9CHLR</name>
<organism evidence="1">
    <name type="scientific">uncultured Chloroflexia bacterium</name>
    <dbReference type="NCBI Taxonomy" id="1672391"/>
    <lineage>
        <taxon>Bacteria</taxon>
        <taxon>Bacillati</taxon>
        <taxon>Chloroflexota</taxon>
        <taxon>Chloroflexia</taxon>
        <taxon>environmental samples</taxon>
    </lineage>
</organism>
<protein>
    <recommendedName>
        <fullName evidence="2">Metal-dependent hydrolase</fullName>
    </recommendedName>
</protein>
<dbReference type="GO" id="GO:0019441">
    <property type="term" value="P:L-tryptophan catabolic process to kynurenine"/>
    <property type="evidence" value="ECO:0007669"/>
    <property type="project" value="InterPro"/>
</dbReference>
<dbReference type="Gene3D" id="3.50.30.50">
    <property type="entry name" value="Putative cyclase"/>
    <property type="match status" value="1"/>
</dbReference>
<dbReference type="AlphaFoldDB" id="A0A6J4HHQ2"/>
<dbReference type="EMBL" id="CADCTR010000188">
    <property type="protein sequence ID" value="CAA9224146.1"/>
    <property type="molecule type" value="Genomic_DNA"/>
</dbReference>
<evidence type="ECO:0000313" key="1">
    <source>
        <dbReference type="EMBL" id="CAA9224146.1"/>
    </source>
</evidence>
<dbReference type="InterPro" id="IPR037175">
    <property type="entry name" value="KFase_sf"/>
</dbReference>
<dbReference type="SUPFAM" id="SSF102198">
    <property type="entry name" value="Putative cyclase"/>
    <property type="match status" value="1"/>
</dbReference>
<gene>
    <name evidence="1" type="ORF">AVDCRST_MAG93-582</name>
</gene>
<dbReference type="Pfam" id="PF04199">
    <property type="entry name" value="Cyclase"/>
    <property type="match status" value="1"/>
</dbReference>
<reference evidence="1" key="1">
    <citation type="submission" date="2020-02" db="EMBL/GenBank/DDBJ databases">
        <authorList>
            <person name="Meier V. D."/>
        </authorList>
    </citation>
    <scope>NUCLEOTIDE SEQUENCE</scope>
    <source>
        <strain evidence="1">AVDCRST_MAG93</strain>
    </source>
</reference>
<dbReference type="InterPro" id="IPR007325">
    <property type="entry name" value="KFase/CYL"/>
</dbReference>
<dbReference type="PANTHER" id="PTHR31118:SF12">
    <property type="entry name" value="CYCLASE-LIKE PROTEIN 2"/>
    <property type="match status" value="1"/>
</dbReference>
<evidence type="ECO:0008006" key="2">
    <source>
        <dbReference type="Google" id="ProtNLM"/>
    </source>
</evidence>
<dbReference type="PANTHER" id="PTHR31118">
    <property type="entry name" value="CYCLASE-LIKE PROTEIN 2"/>
    <property type="match status" value="1"/>
</dbReference>
<proteinExistence type="predicted"/>
<dbReference type="GO" id="GO:0004061">
    <property type="term" value="F:arylformamidase activity"/>
    <property type="evidence" value="ECO:0007669"/>
    <property type="project" value="InterPro"/>
</dbReference>